<reference evidence="9 10" key="1">
    <citation type="submission" date="2020-10" db="EMBL/GenBank/DDBJ databases">
        <authorList>
            <person name="Castelo-Branco R."/>
            <person name="Eusebio N."/>
            <person name="Adriana R."/>
            <person name="Vieira A."/>
            <person name="Brugerolle De Fraissinette N."/>
            <person name="Rezende De Castro R."/>
            <person name="Schneider M.P."/>
            <person name="Vasconcelos V."/>
            <person name="Leao P.N."/>
        </authorList>
    </citation>
    <scope>NUCLEOTIDE SEQUENCE [LARGE SCALE GENOMIC DNA]</scope>
    <source>
        <strain evidence="9 10">LEGE 03274</strain>
    </source>
</reference>
<keyword evidence="4 7" id="KW-0689">Ribosomal protein</keyword>
<dbReference type="NCBIfam" id="TIGR00158">
    <property type="entry name" value="L9"/>
    <property type="match status" value="1"/>
</dbReference>
<dbReference type="Gene3D" id="3.10.430.100">
    <property type="entry name" value="Ribosomal protein L9, C-terminal domain"/>
    <property type="match status" value="1"/>
</dbReference>
<dbReference type="Proteomes" id="UP000654604">
    <property type="component" value="Unassembled WGS sequence"/>
</dbReference>
<evidence type="ECO:0000259" key="8">
    <source>
        <dbReference type="PROSITE" id="PS00651"/>
    </source>
</evidence>
<evidence type="ECO:0000256" key="3">
    <source>
        <dbReference type="ARBA" id="ARBA00022884"/>
    </source>
</evidence>
<evidence type="ECO:0000313" key="10">
    <source>
        <dbReference type="Proteomes" id="UP000654604"/>
    </source>
</evidence>
<dbReference type="PROSITE" id="PS00651">
    <property type="entry name" value="RIBOSOMAL_L9"/>
    <property type="match status" value="1"/>
</dbReference>
<dbReference type="PANTHER" id="PTHR21368">
    <property type="entry name" value="50S RIBOSOMAL PROTEIN L9"/>
    <property type="match status" value="1"/>
</dbReference>
<dbReference type="HAMAP" id="MF_00503">
    <property type="entry name" value="Ribosomal_bL9"/>
    <property type="match status" value="1"/>
</dbReference>
<dbReference type="Pfam" id="PF01281">
    <property type="entry name" value="Ribosomal_L9_N"/>
    <property type="match status" value="1"/>
</dbReference>
<sequence>MAKRLQVVLNKDVTKLGKRGDVVDVAPGYARNYLVPQGFGVFATAGVLRQVEQRRAKEAERLAALLEDAKSRKTALQTINNFVIRKQLGEDQAIFGTVTTQDVVEVIKANAGLDVERQAIELPEIKRIGTYKAQIKLHAEVIAEVSIEVAPL</sequence>
<dbReference type="InterPro" id="IPR036791">
    <property type="entry name" value="Ribosomal_bL9_C_sf"/>
</dbReference>
<gene>
    <name evidence="7 9" type="primary">rplI</name>
    <name evidence="7" type="synonym">rpl9</name>
    <name evidence="9" type="ORF">IQ215_05520</name>
</gene>
<comment type="function">
    <text evidence="7">Binds to the 23S rRNA.</text>
</comment>
<proteinExistence type="inferred from homology"/>
<dbReference type="SUPFAM" id="SSF55653">
    <property type="entry name" value="Ribosomal protein L9 C-domain"/>
    <property type="match status" value="1"/>
</dbReference>
<evidence type="ECO:0000256" key="7">
    <source>
        <dbReference type="HAMAP-Rule" id="MF_00503"/>
    </source>
</evidence>
<dbReference type="SUPFAM" id="SSF55658">
    <property type="entry name" value="L9 N-domain-like"/>
    <property type="match status" value="1"/>
</dbReference>
<evidence type="ECO:0000256" key="4">
    <source>
        <dbReference type="ARBA" id="ARBA00022980"/>
    </source>
</evidence>
<protein>
    <recommendedName>
        <fullName evidence="6 7">Large ribosomal subunit protein bL9</fullName>
    </recommendedName>
</protein>
<keyword evidence="2 7" id="KW-0699">rRNA-binding</keyword>
<organism evidence="9 10">
    <name type="scientific">Cyanobacterium stanieri LEGE 03274</name>
    <dbReference type="NCBI Taxonomy" id="1828756"/>
    <lineage>
        <taxon>Bacteria</taxon>
        <taxon>Bacillati</taxon>
        <taxon>Cyanobacteriota</taxon>
        <taxon>Cyanophyceae</taxon>
        <taxon>Oscillatoriophycideae</taxon>
        <taxon>Chroococcales</taxon>
        <taxon>Geminocystaceae</taxon>
        <taxon>Cyanobacterium</taxon>
    </lineage>
</organism>
<keyword evidence="3 7" id="KW-0694">RNA-binding</keyword>
<evidence type="ECO:0000256" key="1">
    <source>
        <dbReference type="ARBA" id="ARBA00010605"/>
    </source>
</evidence>
<dbReference type="InterPro" id="IPR020594">
    <property type="entry name" value="Ribosomal_bL9_bac/chp"/>
</dbReference>
<dbReference type="RefSeq" id="WP_193800313.1">
    <property type="nucleotide sequence ID" value="NZ_JADEWC010000008.1"/>
</dbReference>
<evidence type="ECO:0000256" key="2">
    <source>
        <dbReference type="ARBA" id="ARBA00022730"/>
    </source>
</evidence>
<dbReference type="InterPro" id="IPR020070">
    <property type="entry name" value="Ribosomal_bL9_N"/>
</dbReference>
<dbReference type="InterPro" id="IPR020069">
    <property type="entry name" value="Ribosomal_bL9_C"/>
</dbReference>
<evidence type="ECO:0000313" key="9">
    <source>
        <dbReference type="EMBL" id="MBE9222151.1"/>
    </source>
</evidence>
<dbReference type="InterPro" id="IPR009027">
    <property type="entry name" value="Ribosomal_bL9/RNase_H1_N"/>
</dbReference>
<dbReference type="EMBL" id="JADEWC010000008">
    <property type="protein sequence ID" value="MBE9222151.1"/>
    <property type="molecule type" value="Genomic_DNA"/>
</dbReference>
<feature type="domain" description="Ribosomal protein L9" evidence="8">
    <location>
        <begin position="17"/>
        <end position="44"/>
    </location>
</feature>
<dbReference type="GO" id="GO:0005840">
    <property type="term" value="C:ribosome"/>
    <property type="evidence" value="ECO:0007669"/>
    <property type="project" value="UniProtKB-KW"/>
</dbReference>
<dbReference type="InterPro" id="IPR000244">
    <property type="entry name" value="Ribosomal_bL9"/>
</dbReference>
<keyword evidence="10" id="KW-1185">Reference proteome</keyword>
<name>A0ABR9V3M5_9CHRO</name>
<keyword evidence="5 7" id="KW-0687">Ribonucleoprotein</keyword>
<evidence type="ECO:0000256" key="6">
    <source>
        <dbReference type="ARBA" id="ARBA00035292"/>
    </source>
</evidence>
<dbReference type="Gene3D" id="3.40.5.10">
    <property type="entry name" value="Ribosomal protein L9, N-terminal domain"/>
    <property type="match status" value="1"/>
</dbReference>
<evidence type="ECO:0000256" key="5">
    <source>
        <dbReference type="ARBA" id="ARBA00023274"/>
    </source>
</evidence>
<comment type="similarity">
    <text evidence="1 7">Belongs to the bacterial ribosomal protein bL9 family.</text>
</comment>
<comment type="caution">
    <text evidence="9">The sequence shown here is derived from an EMBL/GenBank/DDBJ whole genome shotgun (WGS) entry which is preliminary data.</text>
</comment>
<dbReference type="Pfam" id="PF03948">
    <property type="entry name" value="Ribosomal_L9_C"/>
    <property type="match status" value="1"/>
</dbReference>
<dbReference type="InterPro" id="IPR036935">
    <property type="entry name" value="Ribosomal_bL9_N_sf"/>
</dbReference>
<accession>A0ABR9V3M5</accession>